<dbReference type="EMBL" id="JACHIG010000008">
    <property type="protein sequence ID" value="MBB5034091.1"/>
    <property type="molecule type" value="Genomic_DNA"/>
</dbReference>
<proteinExistence type="predicted"/>
<protein>
    <submittedName>
        <fullName evidence="1">Uncharacterized protein</fullName>
    </submittedName>
</protein>
<accession>A0A7W7YDB1</accession>
<organism evidence="1 2">
    <name type="scientific">Prosthecobacter vanneervenii</name>
    <dbReference type="NCBI Taxonomy" id="48466"/>
    <lineage>
        <taxon>Bacteria</taxon>
        <taxon>Pseudomonadati</taxon>
        <taxon>Verrucomicrobiota</taxon>
        <taxon>Verrucomicrobiia</taxon>
        <taxon>Verrucomicrobiales</taxon>
        <taxon>Verrucomicrobiaceae</taxon>
        <taxon>Prosthecobacter</taxon>
    </lineage>
</organism>
<reference evidence="1 2" key="1">
    <citation type="submission" date="2020-08" db="EMBL/GenBank/DDBJ databases">
        <title>Genomic Encyclopedia of Type Strains, Phase IV (KMG-IV): sequencing the most valuable type-strain genomes for metagenomic binning, comparative biology and taxonomic classification.</title>
        <authorList>
            <person name="Goeker M."/>
        </authorList>
    </citation>
    <scope>NUCLEOTIDE SEQUENCE [LARGE SCALE GENOMIC DNA]</scope>
    <source>
        <strain evidence="1 2">DSM 12252</strain>
    </source>
</reference>
<evidence type="ECO:0000313" key="1">
    <source>
        <dbReference type="EMBL" id="MBB5034091.1"/>
    </source>
</evidence>
<evidence type="ECO:0000313" key="2">
    <source>
        <dbReference type="Proteomes" id="UP000590740"/>
    </source>
</evidence>
<dbReference type="Proteomes" id="UP000590740">
    <property type="component" value="Unassembled WGS sequence"/>
</dbReference>
<gene>
    <name evidence="1" type="ORF">HNQ65_003682</name>
</gene>
<keyword evidence="2" id="KW-1185">Reference proteome</keyword>
<dbReference type="RefSeq" id="WP_184341548.1">
    <property type="nucleotide sequence ID" value="NZ_JACHIG010000008.1"/>
</dbReference>
<comment type="caution">
    <text evidence="1">The sequence shown here is derived from an EMBL/GenBank/DDBJ whole genome shotgun (WGS) entry which is preliminary data.</text>
</comment>
<name>A0A7W7YDB1_9BACT</name>
<sequence>MAEAVVFGNHLSDCDLQRFSLNSPHEQSRSSLEDMPQSPAAASLHAENLLIAEAIEVCRGVASDDRAESGAQADPDSQRRREIAALEKWASQKGLFVDSLVPDEVDDSRTREHHIFFHPSDPSRIYKITKGSGWGIFPASLASTRHKPVRYWFEDRPATPLEYFERLLLSNTHLMHELNRNDYPALNRLDGFVYSHGRLQAVTSQPIFDGSPATPSVMASWFINRGFRFIRSWAWFRPVDGLAVFDAYMDNVMDIGNELVPFDVITILAKGPLLDSLHAAVDRLDSQSHPEATLEHPTHPRH</sequence>
<dbReference type="AlphaFoldDB" id="A0A7W7YDB1"/>